<comment type="caution">
    <text evidence="1">The sequence shown here is derived from an EMBL/GenBank/DDBJ whole genome shotgun (WGS) entry which is preliminary data.</text>
</comment>
<organism evidence="1 2">
    <name type="scientific">Kipferlia bialata</name>
    <dbReference type="NCBI Taxonomy" id="797122"/>
    <lineage>
        <taxon>Eukaryota</taxon>
        <taxon>Metamonada</taxon>
        <taxon>Carpediemonas-like organisms</taxon>
        <taxon>Kipferlia</taxon>
    </lineage>
</organism>
<protein>
    <submittedName>
        <fullName evidence="1">Uncharacterized protein</fullName>
    </submittedName>
</protein>
<sequence>MIDSSLVPSREKLFLFCRHFMASCIMALSDDPDPLMEVSEAEWKVCERWKEEGKEVVKQAQASGAVHTYWFEACKAPTIIPTEIWFAFDAGSRRTNTPEWAGPEKQIRRMREVCSVDTIRLSKI</sequence>
<dbReference type="Proteomes" id="UP000265618">
    <property type="component" value="Unassembled WGS sequence"/>
</dbReference>
<gene>
    <name evidence="1" type="ORF">KIPB_011137</name>
</gene>
<proteinExistence type="predicted"/>
<accession>A0A9K3D494</accession>
<name>A0A9K3D494_9EUKA</name>
<evidence type="ECO:0000313" key="2">
    <source>
        <dbReference type="Proteomes" id="UP000265618"/>
    </source>
</evidence>
<keyword evidence="2" id="KW-1185">Reference proteome</keyword>
<reference evidence="1 2" key="1">
    <citation type="journal article" date="2018" name="PLoS ONE">
        <title>The draft genome of Kipferlia bialata reveals reductive genome evolution in fornicate parasites.</title>
        <authorList>
            <person name="Tanifuji G."/>
            <person name="Takabayashi S."/>
            <person name="Kume K."/>
            <person name="Takagi M."/>
            <person name="Nakayama T."/>
            <person name="Kamikawa R."/>
            <person name="Inagaki Y."/>
            <person name="Hashimoto T."/>
        </authorList>
    </citation>
    <scope>NUCLEOTIDE SEQUENCE [LARGE SCALE GENOMIC DNA]</scope>
    <source>
        <strain evidence="1">NY0173</strain>
    </source>
</reference>
<dbReference type="EMBL" id="BDIP01004408">
    <property type="protein sequence ID" value="GIQ88803.1"/>
    <property type="molecule type" value="Genomic_DNA"/>
</dbReference>
<evidence type="ECO:0000313" key="1">
    <source>
        <dbReference type="EMBL" id="GIQ88803.1"/>
    </source>
</evidence>
<dbReference type="AlphaFoldDB" id="A0A9K3D494"/>